<reference evidence="1 2" key="2">
    <citation type="journal article" date="2022" name="Mol. Biol. Evol.">
        <title>Comparative Genomics Reveals Insights into the Divergent Evolution of Astigmatic Mites and Household Pest Adaptations.</title>
        <authorList>
            <person name="Xiong Q."/>
            <person name="Wan A.T."/>
            <person name="Liu X."/>
            <person name="Fung C.S."/>
            <person name="Xiao X."/>
            <person name="Malainual N."/>
            <person name="Hou J."/>
            <person name="Wang L."/>
            <person name="Wang M."/>
            <person name="Yang K.Y."/>
            <person name="Cui Y."/>
            <person name="Leung E.L."/>
            <person name="Nong W."/>
            <person name="Shin S.K."/>
            <person name="Au S.W."/>
            <person name="Jeong K.Y."/>
            <person name="Chew F.T."/>
            <person name="Hui J.H."/>
            <person name="Leung T.F."/>
            <person name="Tungtrongchitr A."/>
            <person name="Zhong N."/>
            <person name="Liu Z."/>
            <person name="Tsui S.K."/>
        </authorList>
    </citation>
    <scope>NUCLEOTIDE SEQUENCE [LARGE SCALE GENOMIC DNA]</scope>
    <source>
        <strain evidence="1">Derp</strain>
    </source>
</reference>
<dbReference type="EMBL" id="NJHN03000118">
    <property type="protein sequence ID" value="KAH9413808.1"/>
    <property type="molecule type" value="Genomic_DNA"/>
</dbReference>
<evidence type="ECO:0000313" key="2">
    <source>
        <dbReference type="Proteomes" id="UP000887458"/>
    </source>
</evidence>
<gene>
    <name evidence="1" type="ORF">DERP_014640</name>
</gene>
<sequence length="120" mass="14952">MEYYQTFTMLCYPQQTQQVIRYRVNGNTFVKITIFFHLWHAITNWTICVHYRLLRTLPHHRIRTTLDNRGSCRIRLVNHVLQQDNSAIQICMLYRHVWDGRRFHLLRYYHFTVEMQYFRV</sequence>
<keyword evidence="2" id="KW-1185">Reference proteome</keyword>
<comment type="caution">
    <text evidence="1">The sequence shown here is derived from an EMBL/GenBank/DDBJ whole genome shotgun (WGS) entry which is preliminary data.</text>
</comment>
<dbReference type="Proteomes" id="UP000887458">
    <property type="component" value="Unassembled WGS sequence"/>
</dbReference>
<name>A0ABQ8IU22_DERPT</name>
<reference evidence="1 2" key="1">
    <citation type="journal article" date="2018" name="J. Allergy Clin. Immunol.">
        <title>High-quality assembly of Dermatophagoides pteronyssinus genome and transcriptome reveals a wide range of novel allergens.</title>
        <authorList>
            <person name="Liu X.Y."/>
            <person name="Yang K.Y."/>
            <person name="Wang M.Q."/>
            <person name="Kwok J.S."/>
            <person name="Zeng X."/>
            <person name="Yang Z."/>
            <person name="Xiao X.J."/>
            <person name="Lau C.P."/>
            <person name="Li Y."/>
            <person name="Huang Z.M."/>
            <person name="Ba J.G."/>
            <person name="Yim A.K."/>
            <person name="Ouyang C.Y."/>
            <person name="Ngai S.M."/>
            <person name="Chan T.F."/>
            <person name="Leung E.L."/>
            <person name="Liu L."/>
            <person name="Liu Z.G."/>
            <person name="Tsui S.K."/>
        </authorList>
    </citation>
    <scope>NUCLEOTIDE SEQUENCE [LARGE SCALE GENOMIC DNA]</scope>
    <source>
        <strain evidence="1">Derp</strain>
    </source>
</reference>
<proteinExistence type="predicted"/>
<evidence type="ECO:0000313" key="1">
    <source>
        <dbReference type="EMBL" id="KAH9413808.1"/>
    </source>
</evidence>
<organism evidence="1 2">
    <name type="scientific">Dermatophagoides pteronyssinus</name>
    <name type="common">European house dust mite</name>
    <dbReference type="NCBI Taxonomy" id="6956"/>
    <lineage>
        <taxon>Eukaryota</taxon>
        <taxon>Metazoa</taxon>
        <taxon>Ecdysozoa</taxon>
        <taxon>Arthropoda</taxon>
        <taxon>Chelicerata</taxon>
        <taxon>Arachnida</taxon>
        <taxon>Acari</taxon>
        <taxon>Acariformes</taxon>
        <taxon>Sarcoptiformes</taxon>
        <taxon>Astigmata</taxon>
        <taxon>Psoroptidia</taxon>
        <taxon>Analgoidea</taxon>
        <taxon>Pyroglyphidae</taxon>
        <taxon>Dermatophagoidinae</taxon>
        <taxon>Dermatophagoides</taxon>
    </lineage>
</organism>
<accession>A0ABQ8IU22</accession>
<protein>
    <submittedName>
        <fullName evidence="1">Uncharacterized protein</fullName>
    </submittedName>
</protein>